<dbReference type="RefSeq" id="WP_377087769.1">
    <property type="nucleotide sequence ID" value="NZ_JBHSJL010000014.1"/>
</dbReference>
<feature type="domain" description="FecR protein" evidence="1">
    <location>
        <begin position="166"/>
        <end position="225"/>
    </location>
</feature>
<dbReference type="InterPro" id="IPR012373">
    <property type="entry name" value="Ferrdict_sens_TM"/>
</dbReference>
<dbReference type="Pfam" id="PF04773">
    <property type="entry name" value="FecR"/>
    <property type="match status" value="1"/>
</dbReference>
<dbReference type="EMBL" id="JBHUJB010000059">
    <property type="protein sequence ID" value="MFD2159917.1"/>
    <property type="molecule type" value="Genomic_DNA"/>
</dbReference>
<accession>A0ABW4ZDN1</accession>
<gene>
    <name evidence="2" type="ORF">ACFSW8_13495</name>
</gene>
<keyword evidence="3" id="KW-1185">Reference proteome</keyword>
<proteinExistence type="predicted"/>
<name>A0ABW4ZDN1_9BACT</name>
<organism evidence="2 3">
    <name type="scientific">Rubritalea tangerina</name>
    <dbReference type="NCBI Taxonomy" id="430798"/>
    <lineage>
        <taxon>Bacteria</taxon>
        <taxon>Pseudomonadati</taxon>
        <taxon>Verrucomicrobiota</taxon>
        <taxon>Verrucomicrobiia</taxon>
        <taxon>Verrucomicrobiales</taxon>
        <taxon>Rubritaleaceae</taxon>
        <taxon>Rubritalea</taxon>
    </lineage>
</organism>
<comment type="caution">
    <text evidence="2">The sequence shown here is derived from an EMBL/GenBank/DDBJ whole genome shotgun (WGS) entry which is preliminary data.</text>
</comment>
<dbReference type="PANTHER" id="PTHR30273:SF2">
    <property type="entry name" value="PROTEIN FECR"/>
    <property type="match status" value="1"/>
</dbReference>
<evidence type="ECO:0000313" key="3">
    <source>
        <dbReference type="Proteomes" id="UP001597389"/>
    </source>
</evidence>
<protein>
    <submittedName>
        <fullName evidence="2">FecR domain-containing protein</fullName>
    </submittedName>
</protein>
<evidence type="ECO:0000259" key="1">
    <source>
        <dbReference type="Pfam" id="PF04773"/>
    </source>
</evidence>
<dbReference type="Proteomes" id="UP001597389">
    <property type="component" value="Unassembled WGS sequence"/>
</dbReference>
<dbReference type="PANTHER" id="PTHR30273">
    <property type="entry name" value="PERIPLASMIC SIGNAL SENSOR AND SIGMA FACTOR ACTIVATOR FECR-RELATED"/>
    <property type="match status" value="1"/>
</dbReference>
<dbReference type="InterPro" id="IPR006860">
    <property type="entry name" value="FecR"/>
</dbReference>
<sequence>MKPSPELIKLVDQCLANSLSRTEMARLEELLEHHDNLHYYIEMAGIEASLPVAFDQAPAVRIKKPNHWLKPLAIAAAVVFVFTLGHQIGHSNKPDPIVIEQAPAPIAHSATITSLIGVTWETSAPNSFQLNSQSQPVTIESGLIELTFSSGVRTLIEGPAKISVTGDNHAYLTSGRLVADVPKGAEGFTVDYASGRVVDIGTEFAMHVPQNAQPVEIGVFRGAVEVYQKNTETPVKLIKNHAITHGGIRNQELASVPFRREEYIRYLPSREFPWQLPRTTTSTPTTQEFDVSHLVWKSGDYLAIIKWMHGRDATRIHGAELLLNGTVVATDQHTGVTGDTPMAKDNTFTFSVPEDRYQRGTWTLRVKLSAIDRPNSTLGNFTPESSGVLLFEDFHALKADEQDFVGTWEYRHHDTIHRRTFHPNRTASYSVNGNTTADFAQTRWSVENGVLSLTFPDSRSDLKIKQERHRLHKKQEIIFLNKPYRNGYAVKE</sequence>
<reference evidence="3" key="1">
    <citation type="journal article" date="2019" name="Int. J. Syst. Evol. Microbiol.">
        <title>The Global Catalogue of Microorganisms (GCM) 10K type strain sequencing project: providing services to taxonomists for standard genome sequencing and annotation.</title>
        <authorList>
            <consortium name="The Broad Institute Genomics Platform"/>
            <consortium name="The Broad Institute Genome Sequencing Center for Infectious Disease"/>
            <person name="Wu L."/>
            <person name="Ma J."/>
        </authorList>
    </citation>
    <scope>NUCLEOTIDE SEQUENCE [LARGE SCALE GENOMIC DNA]</scope>
    <source>
        <strain evidence="3">CCUG 57942</strain>
    </source>
</reference>
<evidence type="ECO:0000313" key="2">
    <source>
        <dbReference type="EMBL" id="MFD2159917.1"/>
    </source>
</evidence>
<dbReference type="Gene3D" id="2.60.120.1440">
    <property type="match status" value="1"/>
</dbReference>